<keyword evidence="1" id="KW-0472">Membrane</keyword>
<proteinExistence type="predicted"/>
<reference evidence="2" key="1">
    <citation type="submission" date="2020-11" db="EMBL/GenBank/DDBJ databases">
        <authorList>
            <consortium name="DOE Joint Genome Institute"/>
            <person name="Ahrendt S."/>
            <person name="Riley R."/>
            <person name="Andreopoulos W."/>
            <person name="Labutti K."/>
            <person name="Pangilinan J."/>
            <person name="Ruiz-Duenas F.J."/>
            <person name="Barrasa J.M."/>
            <person name="Sanchez-Garcia M."/>
            <person name="Camarero S."/>
            <person name="Miyauchi S."/>
            <person name="Serrano A."/>
            <person name="Linde D."/>
            <person name="Babiker R."/>
            <person name="Drula E."/>
            <person name="Ayuso-Fernandez I."/>
            <person name="Pacheco R."/>
            <person name="Padilla G."/>
            <person name="Ferreira P."/>
            <person name="Barriuso J."/>
            <person name="Kellner H."/>
            <person name="Castanera R."/>
            <person name="Alfaro M."/>
            <person name="Ramirez L."/>
            <person name="Pisabarro A.G."/>
            <person name="Kuo A."/>
            <person name="Tritt A."/>
            <person name="Lipzen A."/>
            <person name="He G."/>
            <person name="Yan M."/>
            <person name="Ng V."/>
            <person name="Cullen D."/>
            <person name="Martin F."/>
            <person name="Rosso M.-N."/>
            <person name="Henrissat B."/>
            <person name="Hibbett D."/>
            <person name="Martinez A.T."/>
            <person name="Grigoriev I.V."/>
        </authorList>
    </citation>
    <scope>NUCLEOTIDE SEQUENCE</scope>
    <source>
        <strain evidence="2">AH 40177</strain>
    </source>
</reference>
<dbReference type="EMBL" id="JADNRY010000137">
    <property type="protein sequence ID" value="KAF9063842.1"/>
    <property type="molecule type" value="Genomic_DNA"/>
</dbReference>
<dbReference type="Proteomes" id="UP000772434">
    <property type="component" value="Unassembled WGS sequence"/>
</dbReference>
<comment type="caution">
    <text evidence="2">The sequence shown here is derived from an EMBL/GenBank/DDBJ whole genome shotgun (WGS) entry which is preliminary data.</text>
</comment>
<keyword evidence="3" id="KW-1185">Reference proteome</keyword>
<evidence type="ECO:0000313" key="2">
    <source>
        <dbReference type="EMBL" id="KAF9063842.1"/>
    </source>
</evidence>
<name>A0A9P5U2S4_9AGAR</name>
<keyword evidence="1" id="KW-0812">Transmembrane</keyword>
<evidence type="ECO:0000256" key="1">
    <source>
        <dbReference type="SAM" id="Phobius"/>
    </source>
</evidence>
<protein>
    <submittedName>
        <fullName evidence="2">Uncharacterized protein</fullName>
    </submittedName>
</protein>
<organism evidence="2 3">
    <name type="scientific">Rhodocollybia butyracea</name>
    <dbReference type="NCBI Taxonomy" id="206335"/>
    <lineage>
        <taxon>Eukaryota</taxon>
        <taxon>Fungi</taxon>
        <taxon>Dikarya</taxon>
        <taxon>Basidiomycota</taxon>
        <taxon>Agaricomycotina</taxon>
        <taxon>Agaricomycetes</taxon>
        <taxon>Agaricomycetidae</taxon>
        <taxon>Agaricales</taxon>
        <taxon>Marasmiineae</taxon>
        <taxon>Omphalotaceae</taxon>
        <taxon>Rhodocollybia</taxon>
    </lineage>
</organism>
<evidence type="ECO:0000313" key="3">
    <source>
        <dbReference type="Proteomes" id="UP000772434"/>
    </source>
</evidence>
<dbReference type="AlphaFoldDB" id="A0A9P5U2S4"/>
<keyword evidence="1" id="KW-1133">Transmembrane helix</keyword>
<feature type="transmembrane region" description="Helical" evidence="1">
    <location>
        <begin position="21"/>
        <end position="45"/>
    </location>
</feature>
<sequence>MLYVVRRYLLWTRNVVLLTRVPFMFPLLLVPTSILIILSLLSPWFPSHVVPTKQSNTLAERLIEKRNSKDGALILAIPERQLPSVTCNGELGLQGLGVSDGSG</sequence>
<accession>A0A9P5U2S4</accession>
<gene>
    <name evidence="2" type="ORF">BDP27DRAFT_213447</name>
</gene>